<dbReference type="GO" id="GO:0051960">
    <property type="term" value="P:regulation of nervous system development"/>
    <property type="evidence" value="ECO:0007669"/>
    <property type="project" value="TreeGrafter"/>
</dbReference>
<proteinExistence type="predicted"/>
<dbReference type="OrthoDB" id="6159439at2759"/>
<evidence type="ECO:0000313" key="6">
    <source>
        <dbReference type="Proteomes" id="UP000326759"/>
    </source>
</evidence>
<keyword evidence="6" id="KW-1185">Reference proteome</keyword>
<dbReference type="PANTHER" id="PTHR24334">
    <property type="entry name" value="HOMEOBOX PROTEIN GBX"/>
    <property type="match status" value="1"/>
</dbReference>
<dbReference type="GO" id="GO:0005634">
    <property type="term" value="C:nucleus"/>
    <property type="evidence" value="ECO:0007669"/>
    <property type="project" value="UniProtKB-SubCell"/>
</dbReference>
<gene>
    <name evidence="5" type="primary">unpg</name>
    <name evidence="5" type="ORF">Anas_12065</name>
</gene>
<dbReference type="InterPro" id="IPR042982">
    <property type="entry name" value="GBX-1/2"/>
</dbReference>
<dbReference type="GO" id="GO:0000981">
    <property type="term" value="F:DNA-binding transcription factor activity, RNA polymerase II-specific"/>
    <property type="evidence" value="ECO:0007669"/>
    <property type="project" value="TreeGrafter"/>
</dbReference>
<evidence type="ECO:0000256" key="1">
    <source>
        <dbReference type="ARBA" id="ARBA00004123"/>
    </source>
</evidence>
<dbReference type="GO" id="GO:0000977">
    <property type="term" value="F:RNA polymerase II transcription regulatory region sequence-specific DNA binding"/>
    <property type="evidence" value="ECO:0007669"/>
    <property type="project" value="TreeGrafter"/>
</dbReference>
<evidence type="ECO:0000259" key="4">
    <source>
        <dbReference type="PROSITE" id="PS50071"/>
    </source>
</evidence>
<comment type="caution">
    <text evidence="5">The sequence shown here is derived from an EMBL/GenBank/DDBJ whole genome shotgun (WGS) entry which is preliminary data.</text>
</comment>
<dbReference type="PROSITE" id="PS50071">
    <property type="entry name" value="HOMEOBOX_2"/>
    <property type="match status" value="1"/>
</dbReference>
<accession>A0A5N5SV31</accession>
<feature type="domain" description="Homeobox" evidence="4">
    <location>
        <begin position="24"/>
        <end position="39"/>
    </location>
</feature>
<keyword evidence="2 5" id="KW-0371">Homeobox</keyword>
<dbReference type="PANTHER" id="PTHR24334:SF0">
    <property type="entry name" value="HOMEOBOX PROTEIN UNPLUGGED"/>
    <property type="match status" value="1"/>
</dbReference>
<evidence type="ECO:0000256" key="3">
    <source>
        <dbReference type="SAM" id="MobiDB-lite"/>
    </source>
</evidence>
<dbReference type="EMBL" id="SEYY01019798">
    <property type="protein sequence ID" value="KAB7497882.1"/>
    <property type="molecule type" value="Genomic_DNA"/>
</dbReference>
<evidence type="ECO:0000256" key="2">
    <source>
        <dbReference type="PROSITE-ProRule" id="PRU00108"/>
    </source>
</evidence>
<reference evidence="5 6" key="1">
    <citation type="journal article" date="2019" name="PLoS Biol.">
        <title>Sex chromosomes control vertical transmission of feminizing Wolbachia symbionts in an isopod.</title>
        <authorList>
            <person name="Becking T."/>
            <person name="Chebbi M.A."/>
            <person name="Giraud I."/>
            <person name="Moumen B."/>
            <person name="Laverre T."/>
            <person name="Caubet Y."/>
            <person name="Peccoud J."/>
            <person name="Gilbert C."/>
            <person name="Cordaux R."/>
        </authorList>
    </citation>
    <scope>NUCLEOTIDE SEQUENCE [LARGE SCALE GENOMIC DNA]</scope>
    <source>
        <strain evidence="5">ANa2</strain>
        <tissue evidence="5">Whole body excluding digestive tract and cuticle</tissue>
    </source>
</reference>
<dbReference type="Proteomes" id="UP000326759">
    <property type="component" value="Unassembled WGS sequence"/>
</dbReference>
<comment type="subcellular location">
    <subcellularLocation>
        <location evidence="1 2">Nucleus</location>
    </subcellularLocation>
</comment>
<dbReference type="AlphaFoldDB" id="A0A5N5SV31"/>
<dbReference type="SUPFAM" id="SSF46689">
    <property type="entry name" value="Homeodomain-like"/>
    <property type="match status" value="1"/>
</dbReference>
<dbReference type="InterPro" id="IPR001356">
    <property type="entry name" value="HD"/>
</dbReference>
<keyword evidence="2 5" id="KW-0238">DNA-binding</keyword>
<protein>
    <submittedName>
        <fullName evidence="5">Homeobox protein unplugged</fullName>
    </submittedName>
</protein>
<dbReference type="CDD" id="cd00086">
    <property type="entry name" value="homeodomain"/>
    <property type="match status" value="1"/>
</dbReference>
<keyword evidence="2" id="KW-0539">Nucleus</keyword>
<dbReference type="InterPro" id="IPR009057">
    <property type="entry name" value="Homeodomain-like_sf"/>
</dbReference>
<dbReference type="Gene3D" id="1.10.10.60">
    <property type="entry name" value="Homeodomain-like"/>
    <property type="match status" value="1"/>
</dbReference>
<sequence>MDNSPSEIYSKLLKYIPIKGKIVQVKIWFQNRRAKWKRVKAGLVSGGGSGGGKSSNGHKIVVPIPVHVNRLSNLTQSQQGESKSTSHTNGSTSSPSQGPCSVMTSFEMEGKSFTRVDIASRASFLQLAHFPFSRILFTQFWISVTFNQSCIDL</sequence>
<feature type="DNA-binding region" description="Homeobox" evidence="2">
    <location>
        <begin position="26"/>
        <end position="40"/>
    </location>
</feature>
<organism evidence="5 6">
    <name type="scientific">Armadillidium nasatum</name>
    <dbReference type="NCBI Taxonomy" id="96803"/>
    <lineage>
        <taxon>Eukaryota</taxon>
        <taxon>Metazoa</taxon>
        <taxon>Ecdysozoa</taxon>
        <taxon>Arthropoda</taxon>
        <taxon>Crustacea</taxon>
        <taxon>Multicrustacea</taxon>
        <taxon>Malacostraca</taxon>
        <taxon>Eumalacostraca</taxon>
        <taxon>Peracarida</taxon>
        <taxon>Isopoda</taxon>
        <taxon>Oniscidea</taxon>
        <taxon>Crinocheta</taxon>
        <taxon>Armadillidiidae</taxon>
        <taxon>Armadillidium</taxon>
    </lineage>
</organism>
<name>A0A5N5SV31_9CRUS</name>
<feature type="region of interest" description="Disordered" evidence="3">
    <location>
        <begin position="73"/>
        <end position="101"/>
    </location>
</feature>
<evidence type="ECO:0000313" key="5">
    <source>
        <dbReference type="EMBL" id="KAB7497882.1"/>
    </source>
</evidence>